<keyword evidence="4" id="KW-0274">FAD</keyword>
<dbReference type="CDD" id="cd00291">
    <property type="entry name" value="SirA_YedF_YeeD"/>
    <property type="match status" value="1"/>
</dbReference>
<comment type="caution">
    <text evidence="8">The sequence shown here is derived from an EMBL/GenBank/DDBJ whole genome shotgun (WGS) entry which is preliminary data.</text>
</comment>
<dbReference type="InterPro" id="IPR036873">
    <property type="entry name" value="Rhodanese-like_dom_sf"/>
</dbReference>
<comment type="similarity">
    <text evidence="2">Belongs to the class-III pyridine nucleotide-disulfide oxidoreductase family.</text>
</comment>
<gene>
    <name evidence="8" type="ORF">HHU08_19615</name>
</gene>
<dbReference type="Pfam" id="PF00581">
    <property type="entry name" value="Rhodanese"/>
    <property type="match status" value="1"/>
</dbReference>
<evidence type="ECO:0000313" key="9">
    <source>
        <dbReference type="Proteomes" id="UP000588491"/>
    </source>
</evidence>
<evidence type="ECO:0000256" key="6">
    <source>
        <dbReference type="ARBA" id="ARBA00023284"/>
    </source>
</evidence>
<dbReference type="RefSeq" id="WP_169189096.1">
    <property type="nucleotide sequence ID" value="NZ_JABBPK010000001.1"/>
</dbReference>
<feature type="domain" description="Rhodanese" evidence="7">
    <location>
        <begin position="465"/>
        <end position="552"/>
    </location>
</feature>
<evidence type="ECO:0000256" key="5">
    <source>
        <dbReference type="ARBA" id="ARBA00023002"/>
    </source>
</evidence>
<keyword evidence="6" id="KW-0676">Redox-active center</keyword>
<accession>A0A7Y0KBD2</accession>
<protein>
    <submittedName>
        <fullName evidence="8">FAD-dependent oxidoreductase</fullName>
    </submittedName>
</protein>
<dbReference type="SUPFAM" id="SSF52821">
    <property type="entry name" value="Rhodanese/Cell cycle control phosphatase"/>
    <property type="match status" value="1"/>
</dbReference>
<dbReference type="InterPro" id="IPR036188">
    <property type="entry name" value="FAD/NAD-bd_sf"/>
</dbReference>
<keyword evidence="3" id="KW-0285">Flavoprotein</keyword>
<dbReference type="InterPro" id="IPR023753">
    <property type="entry name" value="FAD/NAD-binding_dom"/>
</dbReference>
<dbReference type="SUPFAM" id="SSF51905">
    <property type="entry name" value="FAD/NAD(P)-binding domain"/>
    <property type="match status" value="2"/>
</dbReference>
<evidence type="ECO:0000313" key="8">
    <source>
        <dbReference type="EMBL" id="NMO79165.1"/>
    </source>
</evidence>
<dbReference type="Proteomes" id="UP000588491">
    <property type="component" value="Unassembled WGS sequence"/>
</dbReference>
<keyword evidence="9" id="KW-1185">Reference proteome</keyword>
<dbReference type="AlphaFoldDB" id="A0A7Y0KBD2"/>
<evidence type="ECO:0000256" key="2">
    <source>
        <dbReference type="ARBA" id="ARBA00009130"/>
    </source>
</evidence>
<dbReference type="SUPFAM" id="SSF55424">
    <property type="entry name" value="FAD/NAD-linked reductases, dimerisation (C-terminal) domain"/>
    <property type="match status" value="1"/>
</dbReference>
<dbReference type="InterPro" id="IPR001455">
    <property type="entry name" value="TusA-like"/>
</dbReference>
<evidence type="ECO:0000256" key="3">
    <source>
        <dbReference type="ARBA" id="ARBA00022630"/>
    </source>
</evidence>
<dbReference type="PANTHER" id="PTHR43429:SF1">
    <property type="entry name" value="NAD(P)H SULFUR OXIDOREDUCTASE (COA-DEPENDENT)"/>
    <property type="match status" value="1"/>
</dbReference>
<dbReference type="Pfam" id="PF01206">
    <property type="entry name" value="TusA"/>
    <property type="match status" value="1"/>
</dbReference>
<name>A0A7Y0KBD2_9BACI</name>
<dbReference type="SUPFAM" id="SSF64307">
    <property type="entry name" value="SirA-like"/>
    <property type="match status" value="1"/>
</dbReference>
<evidence type="ECO:0000256" key="4">
    <source>
        <dbReference type="ARBA" id="ARBA00022827"/>
    </source>
</evidence>
<dbReference type="PANTHER" id="PTHR43429">
    <property type="entry name" value="PYRIDINE NUCLEOTIDE-DISULFIDE OXIDOREDUCTASE DOMAIN-CONTAINING"/>
    <property type="match status" value="1"/>
</dbReference>
<dbReference type="GO" id="GO:0016491">
    <property type="term" value="F:oxidoreductase activity"/>
    <property type="evidence" value="ECO:0007669"/>
    <property type="project" value="UniProtKB-KW"/>
</dbReference>
<dbReference type="PRINTS" id="PR00411">
    <property type="entry name" value="PNDRDTASEI"/>
</dbReference>
<dbReference type="InterPro" id="IPR016156">
    <property type="entry name" value="FAD/NAD-linked_Rdtase_dimer_sf"/>
</dbReference>
<dbReference type="InterPro" id="IPR036868">
    <property type="entry name" value="TusA-like_sf"/>
</dbReference>
<proteinExistence type="inferred from homology"/>
<reference evidence="8 9" key="1">
    <citation type="submission" date="2020-04" db="EMBL/GenBank/DDBJ databases">
        <title>Bacillus sp. UniB3 isolated from commercial digestive syrup.</title>
        <authorList>
            <person name="Thorat V."/>
            <person name="Kirdat K."/>
            <person name="Tiwarekar B."/>
            <person name="Yadav A."/>
        </authorList>
    </citation>
    <scope>NUCLEOTIDE SEQUENCE [LARGE SCALE GENOMIC DNA]</scope>
    <source>
        <strain evidence="8 9">UniB3</strain>
    </source>
</reference>
<comment type="cofactor">
    <cofactor evidence="1">
        <name>FAD</name>
        <dbReference type="ChEBI" id="CHEBI:57692"/>
    </cofactor>
</comment>
<evidence type="ECO:0000259" key="7">
    <source>
        <dbReference type="PROSITE" id="PS50206"/>
    </source>
</evidence>
<dbReference type="Gene3D" id="3.50.50.60">
    <property type="entry name" value="FAD/NAD(P)-binding domain"/>
    <property type="match status" value="2"/>
</dbReference>
<organism evidence="8 9">
    <name type="scientific">Niallia alba</name>
    <dbReference type="NCBI Taxonomy" id="2729105"/>
    <lineage>
        <taxon>Bacteria</taxon>
        <taxon>Bacillati</taxon>
        <taxon>Bacillota</taxon>
        <taxon>Bacilli</taxon>
        <taxon>Bacillales</taxon>
        <taxon>Bacillaceae</taxon>
        <taxon>Niallia</taxon>
    </lineage>
</organism>
<dbReference type="InterPro" id="IPR004099">
    <property type="entry name" value="Pyr_nucl-diS_OxRdtase_dimer"/>
</dbReference>
<dbReference type="PROSITE" id="PS01148">
    <property type="entry name" value="UPF0033"/>
    <property type="match status" value="1"/>
</dbReference>
<keyword evidence="5" id="KW-0560">Oxidoreductase</keyword>
<dbReference type="PRINTS" id="PR00368">
    <property type="entry name" value="FADPNR"/>
</dbReference>
<sequence length="655" mass="71699">MSQKFIIVGGVAGGATAAARLRRISEDVEIVLVERGEYISFANCGLPYYIGETIKDRSKLLVQTVKGMSDRFNLDIRNLSEVLCVDPKNKKVTIKNLQSGKEYKESYDKLLLSPGAKPIIPPIPGLSENEVLFTLRNIPDTDKIKKYIDTNHPKKAIVIGGGFIGIEMAENLLERGVEVTIIEMTKQIMAPIDLEMASILHGNIKEKGVNLILENGVQAFANKGKKVILSDGTEIETDMTILSIGVKSENELAKVAGLELGERGGIVVNEYLQTSNEDIYAVGDAVEVVDYISGKKAMIPLAGPANRQGRIAANNMMGKKEKYHGTLGTSIAKVFDLTVAATGNNEKTLKRLGVSYEVVHIHPSSHAGYYPEAVPIALKLIFDKETGKILGAQAIGADGVDKRIDVIATAIKGGLKVNDLTNLELSYAPPYSSAKDPVNMAGYVASNIIEGELEMVQWHEIDEIVKDGGLLIDVREPMEREFGYIKGSLNIPLDEIRNRLDSLPKEQTIYVSCQVGLRGYLASRILKNSGYIVKNVDGGFKTYSSVFRSVINKTIETKTNQIGESDTEHIDEIQVNAVVDVTGLSCPMPIVKLKKAIEQLDSGQILEIHVTDKGALNDLPAWSKNAGHTLLKTKQEEKVIKFWIEKNEEKLKGSI</sequence>
<dbReference type="CDD" id="cd01524">
    <property type="entry name" value="RHOD_Pyr_redox"/>
    <property type="match status" value="1"/>
</dbReference>
<evidence type="ECO:0000256" key="1">
    <source>
        <dbReference type="ARBA" id="ARBA00001974"/>
    </source>
</evidence>
<dbReference type="EMBL" id="JABBPK010000001">
    <property type="protein sequence ID" value="NMO79165.1"/>
    <property type="molecule type" value="Genomic_DNA"/>
</dbReference>
<dbReference type="PROSITE" id="PS50206">
    <property type="entry name" value="RHODANESE_3"/>
    <property type="match status" value="1"/>
</dbReference>
<dbReference type="InterPro" id="IPR050260">
    <property type="entry name" value="FAD-bd_OxRdtase"/>
</dbReference>
<dbReference type="InterPro" id="IPR001763">
    <property type="entry name" value="Rhodanese-like_dom"/>
</dbReference>
<dbReference type="Pfam" id="PF07992">
    <property type="entry name" value="Pyr_redox_2"/>
    <property type="match status" value="1"/>
</dbReference>
<dbReference type="Gene3D" id="3.40.250.10">
    <property type="entry name" value="Rhodanese-like domain"/>
    <property type="match status" value="1"/>
</dbReference>
<dbReference type="SMART" id="SM00450">
    <property type="entry name" value="RHOD"/>
    <property type="match status" value="1"/>
</dbReference>
<dbReference type="Pfam" id="PF02852">
    <property type="entry name" value="Pyr_redox_dim"/>
    <property type="match status" value="1"/>
</dbReference>
<dbReference type="Gene3D" id="3.30.110.40">
    <property type="entry name" value="TusA-like domain"/>
    <property type="match status" value="1"/>
</dbReference>